<reference evidence="16" key="1">
    <citation type="journal article" date="2020" name="Stud. Mycol.">
        <title>101 Dothideomycetes genomes: a test case for predicting lifestyles and emergence of pathogens.</title>
        <authorList>
            <person name="Haridas S."/>
            <person name="Albert R."/>
            <person name="Binder M."/>
            <person name="Bloem J."/>
            <person name="Labutti K."/>
            <person name="Salamov A."/>
            <person name="Andreopoulos B."/>
            <person name="Baker S."/>
            <person name="Barry K."/>
            <person name="Bills G."/>
            <person name="Bluhm B."/>
            <person name="Cannon C."/>
            <person name="Castanera R."/>
            <person name="Culley D."/>
            <person name="Daum C."/>
            <person name="Ezra D."/>
            <person name="Gonzalez J."/>
            <person name="Henrissat B."/>
            <person name="Kuo A."/>
            <person name="Liang C."/>
            <person name="Lipzen A."/>
            <person name="Lutzoni F."/>
            <person name="Magnuson J."/>
            <person name="Mondo S."/>
            <person name="Nolan M."/>
            <person name="Ohm R."/>
            <person name="Pangilinan J."/>
            <person name="Park H.-J."/>
            <person name="Ramirez L."/>
            <person name="Alfaro M."/>
            <person name="Sun H."/>
            <person name="Tritt A."/>
            <person name="Yoshinaga Y."/>
            <person name="Zwiers L.-H."/>
            <person name="Turgeon B."/>
            <person name="Goodwin S."/>
            <person name="Spatafora J."/>
            <person name="Crous P."/>
            <person name="Grigoriev I."/>
        </authorList>
    </citation>
    <scope>NUCLEOTIDE SEQUENCE</scope>
    <source>
        <strain evidence="16">CBS 101060</strain>
    </source>
</reference>
<protein>
    <recommendedName>
        <fullName evidence="5">Vezatin</fullName>
    </recommendedName>
</protein>
<evidence type="ECO:0000256" key="13">
    <source>
        <dbReference type="SAM" id="MobiDB-lite"/>
    </source>
</evidence>
<keyword evidence="8" id="KW-0965">Cell junction</keyword>
<dbReference type="GO" id="GO:0098609">
    <property type="term" value="P:cell-cell adhesion"/>
    <property type="evidence" value="ECO:0007669"/>
    <property type="project" value="InterPro"/>
</dbReference>
<dbReference type="EMBL" id="MU006104">
    <property type="protein sequence ID" value="KAF2836393.1"/>
    <property type="molecule type" value="Genomic_DNA"/>
</dbReference>
<comment type="subcellular location">
    <subcellularLocation>
        <location evidence="2">Cell junction</location>
        <location evidence="2">Adherens junction</location>
    </subcellularLocation>
    <subcellularLocation>
        <location evidence="3">Cell membrane</location>
        <topology evidence="3">Multi-pass membrane protein</topology>
    </subcellularLocation>
    <subcellularLocation>
        <location evidence="1">Nucleus</location>
    </subcellularLocation>
</comment>
<keyword evidence="9 14" id="KW-1133">Transmembrane helix</keyword>
<evidence type="ECO:0000313" key="16">
    <source>
        <dbReference type="EMBL" id="KAF2836393.1"/>
    </source>
</evidence>
<name>A0A9P4S559_9PEZI</name>
<accession>A0A9P4S559</accession>
<dbReference type="GO" id="GO:0017022">
    <property type="term" value="F:myosin binding"/>
    <property type="evidence" value="ECO:0007669"/>
    <property type="project" value="InterPro"/>
</dbReference>
<evidence type="ECO:0000256" key="9">
    <source>
        <dbReference type="ARBA" id="ARBA00022989"/>
    </source>
</evidence>
<feature type="transmembrane region" description="Helical" evidence="14">
    <location>
        <begin position="177"/>
        <end position="196"/>
    </location>
</feature>
<evidence type="ECO:0000259" key="15">
    <source>
        <dbReference type="Pfam" id="PF12632"/>
    </source>
</evidence>
<dbReference type="InterPro" id="IPR026859">
    <property type="entry name" value="Myosin-bd"/>
</dbReference>
<feature type="region of interest" description="Disordered" evidence="13">
    <location>
        <begin position="496"/>
        <end position="516"/>
    </location>
</feature>
<evidence type="ECO:0000256" key="4">
    <source>
        <dbReference type="ARBA" id="ARBA00007245"/>
    </source>
</evidence>
<dbReference type="PANTHER" id="PTHR15989:SF5">
    <property type="entry name" value="VEZATIN"/>
    <property type="match status" value="1"/>
</dbReference>
<keyword evidence="12" id="KW-0539">Nucleus</keyword>
<evidence type="ECO:0000313" key="17">
    <source>
        <dbReference type="Proteomes" id="UP000799429"/>
    </source>
</evidence>
<dbReference type="Proteomes" id="UP000799429">
    <property type="component" value="Unassembled WGS sequence"/>
</dbReference>
<feature type="region of interest" description="Disordered" evidence="13">
    <location>
        <begin position="528"/>
        <end position="547"/>
    </location>
</feature>
<sequence>MESVVYDDSPLAAYLEGEGERHSDWVASNDDSEHTLPELQTSFAPRGPSTLQARIRRKLPQPLRITVPQQGPVAKIHHACFRAVNSRIGRADNFRFLEQFRYLIVASQLLNEQIGLNSVKPLTGSNTDNENTESPSQYHNATIGLGGAVATGMCAFVLVWLIHWARGNRQHGFCKNRLAIVLAWLSISATLLYAYARRQWLQYLRQQAIHNISLMITNLKALDASTTSGITLVQEVELVSRGYRISSPLPPVSRIEEKSQSRRCVRLRKSLKNTYASAIPILDESSVALRSLVMENSLEKYMDVYDINHQDLQEASLGFTDSEFEDQESLKALRVYHYRLSTLRRLFLCSLLALDADGGKPDFARWRTAVDIMSGVTEVAGNCAKQINHILREEEQFSLPSPYHKAPLTPGRERLRNQVRKLSSLSQGIRGLQAKMQILREESTKSIEESEDVTEFGSSLMAQYDSIGSDLKNLIQAWESGRASLALNIDRHERRVSQASSGLRSPVSSLGGLTVVEEGSPSDALRALNGENKPPSNPSSISGAEASEEEVFEAIAIPRKRATLSREERMAKIQQENVRQATIREQREASTNMLRELESVINLRPKVPGRTPNARVTSI</sequence>
<feature type="compositionally biased region" description="Polar residues" evidence="13">
    <location>
        <begin position="497"/>
        <end position="508"/>
    </location>
</feature>
<dbReference type="Pfam" id="PF12632">
    <property type="entry name" value="Vezatin"/>
    <property type="match status" value="1"/>
</dbReference>
<keyword evidence="6" id="KW-1003">Cell membrane</keyword>
<evidence type="ECO:0000256" key="10">
    <source>
        <dbReference type="ARBA" id="ARBA00023054"/>
    </source>
</evidence>
<comment type="caution">
    <text evidence="16">The sequence shown here is derived from an EMBL/GenBank/DDBJ whole genome shotgun (WGS) entry which is preliminary data.</text>
</comment>
<dbReference type="AlphaFoldDB" id="A0A9P4S559"/>
<keyword evidence="17" id="KW-1185">Reference proteome</keyword>
<evidence type="ECO:0000256" key="2">
    <source>
        <dbReference type="ARBA" id="ARBA00004536"/>
    </source>
</evidence>
<dbReference type="GO" id="GO:0005886">
    <property type="term" value="C:plasma membrane"/>
    <property type="evidence" value="ECO:0007669"/>
    <property type="project" value="UniProtKB-SubCell"/>
</dbReference>
<evidence type="ECO:0000256" key="14">
    <source>
        <dbReference type="SAM" id="Phobius"/>
    </source>
</evidence>
<evidence type="ECO:0000256" key="11">
    <source>
        <dbReference type="ARBA" id="ARBA00023136"/>
    </source>
</evidence>
<proteinExistence type="inferred from homology"/>
<evidence type="ECO:0000256" key="12">
    <source>
        <dbReference type="ARBA" id="ARBA00023242"/>
    </source>
</evidence>
<evidence type="ECO:0000256" key="6">
    <source>
        <dbReference type="ARBA" id="ARBA00022475"/>
    </source>
</evidence>
<keyword evidence="7 14" id="KW-0812">Transmembrane</keyword>
<evidence type="ECO:0000256" key="8">
    <source>
        <dbReference type="ARBA" id="ARBA00022949"/>
    </source>
</evidence>
<dbReference type="PANTHER" id="PTHR15989">
    <property type="entry name" value="VEZATIN"/>
    <property type="match status" value="1"/>
</dbReference>
<keyword evidence="11 14" id="KW-0472">Membrane</keyword>
<evidence type="ECO:0000256" key="5">
    <source>
        <dbReference type="ARBA" id="ARBA00018125"/>
    </source>
</evidence>
<organism evidence="16 17">
    <name type="scientific">Patellaria atrata CBS 101060</name>
    <dbReference type="NCBI Taxonomy" id="1346257"/>
    <lineage>
        <taxon>Eukaryota</taxon>
        <taxon>Fungi</taxon>
        <taxon>Dikarya</taxon>
        <taxon>Ascomycota</taxon>
        <taxon>Pezizomycotina</taxon>
        <taxon>Dothideomycetes</taxon>
        <taxon>Dothideomycetes incertae sedis</taxon>
        <taxon>Patellariales</taxon>
        <taxon>Patellariaceae</taxon>
        <taxon>Patellaria</taxon>
    </lineage>
</organism>
<evidence type="ECO:0000256" key="7">
    <source>
        <dbReference type="ARBA" id="ARBA00022692"/>
    </source>
</evidence>
<feature type="domain" description="Myosin-binding" evidence="15">
    <location>
        <begin position="154"/>
        <end position="436"/>
    </location>
</feature>
<keyword evidence="10" id="KW-0175">Coiled coil</keyword>
<comment type="similarity">
    <text evidence="4">Belongs to the vezatin family.</text>
</comment>
<dbReference type="GO" id="GO:0005634">
    <property type="term" value="C:nucleus"/>
    <property type="evidence" value="ECO:0007669"/>
    <property type="project" value="UniProtKB-SubCell"/>
</dbReference>
<dbReference type="InterPro" id="IPR026858">
    <property type="entry name" value="Vezatin"/>
</dbReference>
<evidence type="ECO:0000256" key="1">
    <source>
        <dbReference type="ARBA" id="ARBA00004123"/>
    </source>
</evidence>
<gene>
    <name evidence="16" type="ORF">M501DRAFT_987554</name>
</gene>
<evidence type="ECO:0000256" key="3">
    <source>
        <dbReference type="ARBA" id="ARBA00004651"/>
    </source>
</evidence>
<feature type="transmembrane region" description="Helical" evidence="14">
    <location>
        <begin position="143"/>
        <end position="165"/>
    </location>
</feature>
<dbReference type="OrthoDB" id="21151at2759"/>